<dbReference type="AlphaFoldDB" id="A0A3G8ZUR8"/>
<dbReference type="KEGG" id="nak:EH165_06000"/>
<reference evidence="2 3" key="2">
    <citation type="submission" date="2018-12" db="EMBL/GenBank/DDBJ databases">
        <title>Nakamurella antarcticus sp. nov., isolated from Antarctica South Shetland Islands soil.</title>
        <authorList>
            <person name="Peng F."/>
        </authorList>
    </citation>
    <scope>NUCLEOTIDE SEQUENCE [LARGE SCALE GENOMIC DNA]</scope>
    <source>
        <strain evidence="2 3">S14-144</strain>
    </source>
</reference>
<proteinExistence type="predicted"/>
<feature type="compositionally biased region" description="Basic and acidic residues" evidence="1">
    <location>
        <begin position="48"/>
        <end position="65"/>
    </location>
</feature>
<dbReference type="RefSeq" id="WP_124798482.1">
    <property type="nucleotide sequence ID" value="NZ_CP034170.1"/>
</dbReference>
<dbReference type="Proteomes" id="UP000268084">
    <property type="component" value="Chromosome"/>
</dbReference>
<accession>A0A3G8ZUR8</accession>
<evidence type="ECO:0000313" key="2">
    <source>
        <dbReference type="EMBL" id="AZI57766.1"/>
    </source>
</evidence>
<organism evidence="2 3">
    <name type="scientific">Nakamurella antarctica</name>
    <dbReference type="NCBI Taxonomy" id="1902245"/>
    <lineage>
        <taxon>Bacteria</taxon>
        <taxon>Bacillati</taxon>
        <taxon>Actinomycetota</taxon>
        <taxon>Actinomycetes</taxon>
        <taxon>Nakamurellales</taxon>
        <taxon>Nakamurellaceae</taxon>
        <taxon>Nakamurella</taxon>
    </lineage>
</organism>
<name>A0A3G8ZUR8_9ACTN</name>
<keyword evidence="3" id="KW-1185">Reference proteome</keyword>
<dbReference type="OrthoDB" id="3268477at2"/>
<sequence length="65" mass="7446">MGDEIGRKTQYFFNIKTHQVEQEGQSRAADLLGPFPDAASAANALATIHEREDRKEAEDRRWRES</sequence>
<protein>
    <submittedName>
        <fullName evidence="2">Uncharacterized protein</fullName>
    </submittedName>
</protein>
<feature type="region of interest" description="Disordered" evidence="1">
    <location>
        <begin position="46"/>
        <end position="65"/>
    </location>
</feature>
<dbReference type="EMBL" id="CP034170">
    <property type="protein sequence ID" value="AZI57766.1"/>
    <property type="molecule type" value="Genomic_DNA"/>
</dbReference>
<evidence type="ECO:0000256" key="1">
    <source>
        <dbReference type="SAM" id="MobiDB-lite"/>
    </source>
</evidence>
<evidence type="ECO:0000313" key="3">
    <source>
        <dbReference type="Proteomes" id="UP000268084"/>
    </source>
</evidence>
<reference evidence="2 3" key="1">
    <citation type="submission" date="2018-11" db="EMBL/GenBank/DDBJ databases">
        <authorList>
            <person name="Da X."/>
        </authorList>
    </citation>
    <scope>NUCLEOTIDE SEQUENCE [LARGE SCALE GENOMIC DNA]</scope>
    <source>
        <strain evidence="2 3">S14-144</strain>
    </source>
</reference>
<gene>
    <name evidence="2" type="ORF">EH165_06000</name>
</gene>